<comment type="similarity">
    <text evidence="1">Belongs to the short-chain dehydrogenases/reductases (SDR) family.</text>
</comment>
<dbReference type="InterPro" id="IPR036291">
    <property type="entry name" value="NAD(P)-bd_dom_sf"/>
</dbReference>
<dbReference type="eggNOG" id="KOG1208">
    <property type="taxonomic scope" value="Eukaryota"/>
</dbReference>
<dbReference type="HOGENOM" id="CLU_010194_44_6_1"/>
<dbReference type="PANTHER" id="PTHR24320:SF282">
    <property type="entry name" value="WW DOMAIN-CONTAINING OXIDOREDUCTASE"/>
    <property type="match status" value="1"/>
</dbReference>
<dbReference type="Gene3D" id="3.40.50.720">
    <property type="entry name" value="NAD(P)-binding Rossmann-like Domain"/>
    <property type="match status" value="1"/>
</dbReference>
<proteinExistence type="inferred from homology"/>
<evidence type="ECO:0000256" key="1">
    <source>
        <dbReference type="ARBA" id="ARBA00006484"/>
    </source>
</evidence>
<dbReference type="Proteomes" id="UP000030651">
    <property type="component" value="Unassembled WGS sequence"/>
</dbReference>
<dbReference type="GO" id="GO:0016491">
    <property type="term" value="F:oxidoreductase activity"/>
    <property type="evidence" value="ECO:0007669"/>
    <property type="project" value="UniProtKB-KW"/>
</dbReference>
<evidence type="ECO:0000256" key="3">
    <source>
        <dbReference type="ARBA" id="ARBA00023002"/>
    </source>
</evidence>
<evidence type="ECO:0000256" key="2">
    <source>
        <dbReference type="ARBA" id="ARBA00022857"/>
    </source>
</evidence>
<reference evidence="5" key="1">
    <citation type="journal article" date="2015" name="BMC Genomics">
        <title>Genomic and transcriptomic analysis of the endophytic fungus Pestalotiopsis fici reveals its lifestyle and high potential for synthesis of natural products.</title>
        <authorList>
            <person name="Wang X."/>
            <person name="Zhang X."/>
            <person name="Liu L."/>
            <person name="Xiang M."/>
            <person name="Wang W."/>
            <person name="Sun X."/>
            <person name="Che Y."/>
            <person name="Guo L."/>
            <person name="Liu G."/>
            <person name="Guo L."/>
            <person name="Wang C."/>
            <person name="Yin W.B."/>
            <person name="Stadler M."/>
            <person name="Zhang X."/>
            <person name="Liu X."/>
        </authorList>
    </citation>
    <scope>NUCLEOTIDE SEQUENCE [LARGE SCALE GENOMIC DNA]</scope>
    <source>
        <strain evidence="5">W106-1 / CGMCC3.15140</strain>
    </source>
</reference>
<dbReference type="GeneID" id="19277282"/>
<dbReference type="RefSeq" id="XP_007839041.1">
    <property type="nucleotide sequence ID" value="XM_007840850.1"/>
</dbReference>
<dbReference type="OMA" id="YEVHFGL"/>
<dbReference type="SUPFAM" id="SSF51735">
    <property type="entry name" value="NAD(P)-binding Rossmann-fold domains"/>
    <property type="match status" value="1"/>
</dbReference>
<dbReference type="PANTHER" id="PTHR24320">
    <property type="entry name" value="RETINOL DEHYDROGENASE"/>
    <property type="match status" value="1"/>
</dbReference>
<evidence type="ECO:0000313" key="5">
    <source>
        <dbReference type="Proteomes" id="UP000030651"/>
    </source>
</evidence>
<dbReference type="AlphaFoldDB" id="W3WN38"/>
<organism evidence="4 5">
    <name type="scientific">Pestalotiopsis fici (strain W106-1 / CGMCC3.15140)</name>
    <dbReference type="NCBI Taxonomy" id="1229662"/>
    <lineage>
        <taxon>Eukaryota</taxon>
        <taxon>Fungi</taxon>
        <taxon>Dikarya</taxon>
        <taxon>Ascomycota</taxon>
        <taxon>Pezizomycotina</taxon>
        <taxon>Sordariomycetes</taxon>
        <taxon>Xylariomycetidae</taxon>
        <taxon>Amphisphaeriales</taxon>
        <taxon>Sporocadaceae</taxon>
        <taxon>Pestalotiopsis</taxon>
    </lineage>
</organism>
<dbReference type="InterPro" id="IPR020904">
    <property type="entry name" value="Sc_DH/Rdtase_CS"/>
</dbReference>
<sequence length="336" mass="36866">MVEFKDLARVTIFGSREKNGVSFEPARDIPSLTGKVILITGGLGDLGRRAAIELARHGRPARIYIADVPRSSEAKQDILDQINQEVREIPESNVSDAKTDTEFRLLDLDLTSFDSVRACAAEFNAMEQRLDILLLNAGIIRVALGTTREGYEVHFGLNYLGHALLSKLLLATMLRTAEQQTAARLVVVSSEGHAMVPKNGIQFDKLKTECSQMSYLHRYGQSKLALIALVRELGRRHPQLTTAAVHPGRIAGAMGLSLAKESLLVRLSAPLAPLICVPVQVGVKNHLWAATSPLVVSGKYYEPVGVPDRESALAKDDNLSKRLWEWTETELEGIAL</sequence>
<dbReference type="OrthoDB" id="191139at2759"/>
<keyword evidence="5" id="KW-1185">Reference proteome</keyword>
<keyword evidence="3" id="KW-0560">Oxidoreductase</keyword>
<dbReference type="STRING" id="1229662.W3WN38"/>
<dbReference type="InterPro" id="IPR002347">
    <property type="entry name" value="SDR_fam"/>
</dbReference>
<dbReference type="EMBL" id="KI912118">
    <property type="protein sequence ID" value="ETS75325.1"/>
    <property type="molecule type" value="Genomic_DNA"/>
</dbReference>
<dbReference type="KEGG" id="pfy:PFICI_12269"/>
<name>W3WN38_PESFW</name>
<dbReference type="Pfam" id="PF00106">
    <property type="entry name" value="adh_short"/>
    <property type="match status" value="1"/>
</dbReference>
<gene>
    <name evidence="4" type="ORF">PFICI_12269</name>
</gene>
<keyword evidence="2" id="KW-0521">NADP</keyword>
<evidence type="ECO:0000313" key="4">
    <source>
        <dbReference type="EMBL" id="ETS75325.1"/>
    </source>
</evidence>
<accession>W3WN38</accession>
<protein>
    <submittedName>
        <fullName evidence="4">Uncharacterized protein</fullName>
    </submittedName>
</protein>
<dbReference type="PROSITE" id="PS00061">
    <property type="entry name" value="ADH_SHORT"/>
    <property type="match status" value="1"/>
</dbReference>
<dbReference type="InParanoid" id="W3WN38"/>